<reference evidence="2" key="1">
    <citation type="submission" date="2016-06" db="EMBL/GenBank/DDBJ databases">
        <title>Parallel loss of symbiosis genes in relatives of nitrogen-fixing non-legume Parasponia.</title>
        <authorList>
            <person name="Van Velzen R."/>
            <person name="Holmer R."/>
            <person name="Bu F."/>
            <person name="Rutten L."/>
            <person name="Van Zeijl A."/>
            <person name="Liu W."/>
            <person name="Santuari L."/>
            <person name="Cao Q."/>
            <person name="Sharma T."/>
            <person name="Shen D."/>
            <person name="Roswanjaya Y."/>
            <person name="Wardhani T."/>
            <person name="Kalhor M.S."/>
            <person name="Jansen J."/>
            <person name="Van den Hoogen J."/>
            <person name="Gungor B."/>
            <person name="Hartog M."/>
            <person name="Hontelez J."/>
            <person name="Verver J."/>
            <person name="Yang W.-C."/>
            <person name="Schijlen E."/>
            <person name="Repin R."/>
            <person name="Schilthuizen M."/>
            <person name="Schranz E."/>
            <person name="Heidstra R."/>
            <person name="Miyata K."/>
            <person name="Fedorova E."/>
            <person name="Kohlen W."/>
            <person name="Bisseling T."/>
            <person name="Smit S."/>
            <person name="Geurts R."/>
        </authorList>
    </citation>
    <scope>NUCLEOTIDE SEQUENCE [LARGE SCALE GENOMIC DNA]</scope>
    <source>
        <strain evidence="2">cv. RG33-2</strain>
    </source>
</reference>
<sequence>AYIYIYIYIYKELERKFRSWGGKRTRIREISSWGRRPIWEWKRGTESVISTTSFVGETRPRRTPLTAEALCLRAWRTSFMYAF</sequence>
<dbReference type="AlphaFoldDB" id="A0A2P5ELB7"/>
<comment type="caution">
    <text evidence="1">The sequence shown here is derived from an EMBL/GenBank/DDBJ whole genome shotgun (WGS) entry which is preliminary data.</text>
</comment>
<evidence type="ECO:0000313" key="1">
    <source>
        <dbReference type="EMBL" id="PON86333.1"/>
    </source>
</evidence>
<dbReference type="InParanoid" id="A0A2P5ELB7"/>
<evidence type="ECO:0000313" key="2">
    <source>
        <dbReference type="Proteomes" id="UP000237000"/>
    </source>
</evidence>
<accession>A0A2P5ELB7</accession>
<dbReference type="Proteomes" id="UP000237000">
    <property type="component" value="Unassembled WGS sequence"/>
</dbReference>
<proteinExistence type="predicted"/>
<dbReference type="EMBL" id="JXTC01000134">
    <property type="protein sequence ID" value="PON86333.1"/>
    <property type="molecule type" value="Genomic_DNA"/>
</dbReference>
<gene>
    <name evidence="1" type="ORF">TorRG33x02_178990</name>
</gene>
<protein>
    <submittedName>
        <fullName evidence="1">Uncharacterized protein</fullName>
    </submittedName>
</protein>
<organism evidence="1 2">
    <name type="scientific">Trema orientale</name>
    <name type="common">Charcoal tree</name>
    <name type="synonym">Celtis orientalis</name>
    <dbReference type="NCBI Taxonomy" id="63057"/>
    <lineage>
        <taxon>Eukaryota</taxon>
        <taxon>Viridiplantae</taxon>
        <taxon>Streptophyta</taxon>
        <taxon>Embryophyta</taxon>
        <taxon>Tracheophyta</taxon>
        <taxon>Spermatophyta</taxon>
        <taxon>Magnoliopsida</taxon>
        <taxon>eudicotyledons</taxon>
        <taxon>Gunneridae</taxon>
        <taxon>Pentapetalae</taxon>
        <taxon>rosids</taxon>
        <taxon>fabids</taxon>
        <taxon>Rosales</taxon>
        <taxon>Cannabaceae</taxon>
        <taxon>Trema</taxon>
    </lineage>
</organism>
<feature type="non-terminal residue" evidence="1">
    <location>
        <position position="1"/>
    </location>
</feature>
<keyword evidence="2" id="KW-1185">Reference proteome</keyword>
<name>A0A2P5ELB7_TREOI</name>